<evidence type="ECO:0000313" key="4">
    <source>
        <dbReference type="Proteomes" id="UP001190700"/>
    </source>
</evidence>
<feature type="coiled-coil region" evidence="1">
    <location>
        <begin position="918"/>
        <end position="978"/>
    </location>
</feature>
<name>A0AAE0C3M5_9CHLO</name>
<evidence type="ECO:0000256" key="1">
    <source>
        <dbReference type="SAM" id="Coils"/>
    </source>
</evidence>
<evidence type="ECO:0000313" key="3">
    <source>
        <dbReference type="EMBL" id="KAK3246810.1"/>
    </source>
</evidence>
<sequence>MSFARRPSRSSGRVSQTAPYVYGQILPAGPEIWKEIAWSEGEKSLNEILSTFSRYALAFLNANGGKVLYGVLPSGQVAGVCLHNRSGTVLTDKLVFKVADLTAHIKPAVEKGLVTLKIQPISGCNRYIACLIIKSPPILRSYYSSQGGLHTYVWEKEQLMRLEGSALMHFFKEAPQLTNHRRSGPAARGGSMTSPDSEAAGVGPKSRRTSTEAGVPRQIPFGSTPGGASANSSVPGSPRTPAHRNGSISSNHTASEASEAESARGTSNTTMQAAMHVAPDASPALKHLPTGAGISLTGVGATPGTPPTGIPSLFHSLRAALRGTGETPTGMPRPRPKDPPPTPDTGVSPSSGIPVTVRSMSPPTPAAGPNLRSSLVTPPAGEDVERCRTTATSIPLPPSLRTPRGGELPSPRTLGGAAQAQHPTEDSPPPLGATTATSTPSSRTLGAGGVGWAGAESNADAAERRRWAWQEDHAGRAGAGTAQRDHALPIVQPGGVQSPRPEAPSHSVLVVELAALEAAKHDLRTRSLELDREKSQQAAGWAALEEASGRNKTWQKQLQEEAAAMAASAPSVAQVETSIAVAARRAERLESGDEIEERAALATLSAELQEAKRAHQADVAALESLSAELREAKQAHEADVAALEVERKQLGAQTAEVRRQTAELEVTRRGHKDDEDMLVQQLERYERCVEELNVKTKKQLAERQELEAQRREFAREVKDLDENMHQRTAEARELASLKETTETLKAEHAESVRLLREEKKGHATAAAALAVALDAQQHYEMQRVQASDSCDTALVAARDELKAQQAEFAKSMAECEATLTARTEALEAQVAQHAQMSHSLTEQRRELDAKSADHAQQRKAGMEALLALRRDHESAVAEWRARHGDGGIDAADKSDTMAQPDAAENLNSREQFAMRDLVEQHSKQLSDIQLQREASMEEREEEHRAEMNELEEEHRAEMNELEEEHRAEMNELEEGHVKEAQALKKEQEALQWTNLQMMTQVELLEEKLRKRVRGAGSSDEEEAGGGSGHAASQPPGGGEEVFAESSNQLGSMTKSELEEMQQKIRRRIRQHQVDRQAFLHSLTLHQSEGAVLDSIGAAREAACMAELAWQKRESRRKAAVIGAQHLKTAGHDEVSAGAHPRRDAEALQLREAQHDFEVLQLQNQVAHLKKLVEMYKAPLRLERIT</sequence>
<keyword evidence="4" id="KW-1185">Reference proteome</keyword>
<feature type="coiled-coil region" evidence="1">
    <location>
        <begin position="513"/>
        <end position="564"/>
    </location>
</feature>
<feature type="compositionally biased region" description="Polar residues" evidence="2">
    <location>
        <begin position="1044"/>
        <end position="1054"/>
    </location>
</feature>
<reference evidence="3 4" key="1">
    <citation type="journal article" date="2015" name="Genome Biol. Evol.">
        <title>Comparative Genomics of a Bacterivorous Green Alga Reveals Evolutionary Causalities and Consequences of Phago-Mixotrophic Mode of Nutrition.</title>
        <authorList>
            <person name="Burns J.A."/>
            <person name="Paasch A."/>
            <person name="Narechania A."/>
            <person name="Kim E."/>
        </authorList>
    </citation>
    <scope>NUCLEOTIDE SEQUENCE [LARGE SCALE GENOMIC DNA]</scope>
    <source>
        <strain evidence="3 4">PLY_AMNH</strain>
    </source>
</reference>
<feature type="coiled-coil region" evidence="1">
    <location>
        <begin position="605"/>
        <end position="660"/>
    </location>
</feature>
<organism evidence="3 4">
    <name type="scientific">Cymbomonas tetramitiformis</name>
    <dbReference type="NCBI Taxonomy" id="36881"/>
    <lineage>
        <taxon>Eukaryota</taxon>
        <taxon>Viridiplantae</taxon>
        <taxon>Chlorophyta</taxon>
        <taxon>Pyramimonadophyceae</taxon>
        <taxon>Pyramimonadales</taxon>
        <taxon>Pyramimonadaceae</taxon>
        <taxon>Cymbomonas</taxon>
    </lineage>
</organism>
<gene>
    <name evidence="3" type="ORF">CYMTET_43666</name>
</gene>
<protein>
    <submittedName>
        <fullName evidence="3">Uncharacterized protein</fullName>
    </submittedName>
</protein>
<dbReference type="Proteomes" id="UP001190700">
    <property type="component" value="Unassembled WGS sequence"/>
</dbReference>
<feature type="coiled-coil region" evidence="1">
    <location>
        <begin position="689"/>
        <end position="723"/>
    </location>
</feature>
<feature type="region of interest" description="Disordered" evidence="2">
    <location>
        <begin position="176"/>
        <end position="270"/>
    </location>
</feature>
<feature type="region of interest" description="Disordered" evidence="2">
    <location>
        <begin position="323"/>
        <end position="458"/>
    </location>
</feature>
<feature type="compositionally biased region" description="Polar residues" evidence="2">
    <location>
        <begin position="347"/>
        <end position="361"/>
    </location>
</feature>
<comment type="caution">
    <text evidence="3">The sequence shown here is derived from an EMBL/GenBank/DDBJ whole genome shotgun (WGS) entry which is preliminary data.</text>
</comment>
<proteinExistence type="predicted"/>
<dbReference type="EMBL" id="LGRX02029457">
    <property type="protein sequence ID" value="KAK3246810.1"/>
    <property type="molecule type" value="Genomic_DNA"/>
</dbReference>
<feature type="compositionally biased region" description="Low complexity" evidence="2">
    <location>
        <begin position="432"/>
        <end position="442"/>
    </location>
</feature>
<feature type="region of interest" description="Disordered" evidence="2">
    <location>
        <begin position="1011"/>
        <end position="1061"/>
    </location>
</feature>
<dbReference type="AlphaFoldDB" id="A0AAE0C3M5"/>
<accession>A0AAE0C3M5</accession>
<evidence type="ECO:0000256" key="2">
    <source>
        <dbReference type="SAM" id="MobiDB-lite"/>
    </source>
</evidence>
<keyword evidence="1" id="KW-0175">Coiled coil</keyword>